<evidence type="ECO:0000256" key="1">
    <source>
        <dbReference type="ARBA" id="ARBA00022884"/>
    </source>
</evidence>
<feature type="region of interest" description="Disordered" evidence="3">
    <location>
        <begin position="390"/>
        <end position="438"/>
    </location>
</feature>
<dbReference type="GO" id="GO:0005829">
    <property type="term" value="C:cytosol"/>
    <property type="evidence" value="ECO:0000318"/>
    <property type="project" value="GO_Central"/>
</dbReference>
<dbReference type="InterPro" id="IPR039539">
    <property type="entry name" value="Ras_GTPase_bind_prot"/>
</dbReference>
<keyword evidence="6" id="KW-0645">Protease</keyword>
<dbReference type="PANTHER" id="PTHR10693">
    <property type="entry name" value="RAS GTPASE-ACTIVATING PROTEIN-BINDING PROTEIN"/>
    <property type="match status" value="1"/>
</dbReference>
<dbReference type="InterPro" id="IPR018222">
    <property type="entry name" value="Nuclear_transport_factor_2_euk"/>
</dbReference>
<sequence length="438" mass="46500">MAHVQQQSASKTPTDASVPVETVLGKDEIGWMFVQEYYTYLNKEPSRLHEIHNKIVDLDFQNCKVLISNVDSLASSNGGIVIQVLGEMSNKGRLSRKFAQTFFLAEQPNGYFVLNDIFRFLREDVEEEEEVVAPAAAPEPEVKEESVAVDAAETPVAATTAVADNIIASKTPSTDVAAAGTAPKTTALDTAVLKEQETVPEQAAATPAMTASTTTASTAPSAVPASSTVAAAAAAAVVSEQKPATPKTWAKLISRNHEPKHTTTVVEPVVPVSAPAPSFQTPAATSVAPGATAAPVAPAERTPRSMNGVAAPPTTETSVFVKNIPIDMSSATVQTHMAAFGAVKGLEYARKKGTAYIEFVDAASVPVALAAGSLAVPSGTLQIEERRRIFPNRMKMNDRKSSDDRNGNQKRGYRPMNKNRSSYEHRSRDAGNAQKSKA</sequence>
<dbReference type="SUPFAM" id="SSF54427">
    <property type="entry name" value="NTF2-like"/>
    <property type="match status" value="1"/>
</dbReference>
<dbReference type="Pfam" id="PF00076">
    <property type="entry name" value="RRM_1"/>
    <property type="match status" value="1"/>
</dbReference>
<dbReference type="InterPro" id="IPR012677">
    <property type="entry name" value="Nucleotide-bd_a/b_plait_sf"/>
</dbReference>
<dbReference type="OMA" id="RCKGPQG"/>
<dbReference type="GO" id="GO:0010494">
    <property type="term" value="C:cytoplasmic stress granule"/>
    <property type="evidence" value="ECO:0000318"/>
    <property type="project" value="GO_Central"/>
</dbReference>
<dbReference type="Gene3D" id="3.10.450.50">
    <property type="match status" value="1"/>
</dbReference>
<keyword evidence="1 2" id="KW-0694">RNA-binding</keyword>
<dbReference type="SMART" id="SM00360">
    <property type="entry name" value="RRM"/>
    <property type="match status" value="1"/>
</dbReference>
<dbReference type="EMBL" id="KE651166">
    <property type="protein sequence ID" value="EEB07569.1"/>
    <property type="molecule type" value="Genomic_DNA"/>
</dbReference>
<keyword evidence="8" id="KW-1185">Reference proteome</keyword>
<dbReference type="RefSeq" id="XP_002173862.1">
    <property type="nucleotide sequence ID" value="XM_002173826.2"/>
</dbReference>
<dbReference type="PROSITE" id="PS50177">
    <property type="entry name" value="NTF2_DOMAIN"/>
    <property type="match status" value="1"/>
</dbReference>
<feature type="domain" description="NTF2" evidence="5">
    <location>
        <begin position="50"/>
        <end position="120"/>
    </location>
</feature>
<evidence type="ECO:0000256" key="3">
    <source>
        <dbReference type="SAM" id="MobiDB-lite"/>
    </source>
</evidence>
<feature type="compositionally biased region" description="Low complexity" evidence="3">
    <location>
        <begin position="281"/>
        <end position="299"/>
    </location>
</feature>
<name>B6K0U8_SCHJY</name>
<dbReference type="GO" id="GO:1990861">
    <property type="term" value="C:Ubp3-Bre5 deubiquitination complex"/>
    <property type="evidence" value="ECO:0000318"/>
    <property type="project" value="GO_Central"/>
</dbReference>
<dbReference type="Proteomes" id="UP000001744">
    <property type="component" value="Unassembled WGS sequence"/>
</dbReference>
<proteinExistence type="predicted"/>
<dbReference type="STRING" id="402676.B6K0U8"/>
<reference evidence="6 8" key="1">
    <citation type="journal article" date="2011" name="Science">
        <title>Comparative functional genomics of the fission yeasts.</title>
        <authorList>
            <person name="Rhind N."/>
            <person name="Chen Z."/>
            <person name="Yassour M."/>
            <person name="Thompson D.A."/>
            <person name="Haas B.J."/>
            <person name="Habib N."/>
            <person name="Wapinski I."/>
            <person name="Roy S."/>
            <person name="Lin M.F."/>
            <person name="Heiman D.I."/>
            <person name="Young S.K."/>
            <person name="Furuya K."/>
            <person name="Guo Y."/>
            <person name="Pidoux A."/>
            <person name="Chen H.M."/>
            <person name="Robbertse B."/>
            <person name="Goldberg J.M."/>
            <person name="Aoki K."/>
            <person name="Bayne E.H."/>
            <person name="Berlin A.M."/>
            <person name="Desjardins C.A."/>
            <person name="Dobbs E."/>
            <person name="Dukaj L."/>
            <person name="Fan L."/>
            <person name="FitzGerald M.G."/>
            <person name="French C."/>
            <person name="Gujja S."/>
            <person name="Hansen K."/>
            <person name="Keifenheim D."/>
            <person name="Levin J.Z."/>
            <person name="Mosher R.A."/>
            <person name="Mueller C.A."/>
            <person name="Pfiffner J."/>
            <person name="Priest M."/>
            <person name="Russ C."/>
            <person name="Smialowska A."/>
            <person name="Swoboda P."/>
            <person name="Sykes S.M."/>
            <person name="Vaughn M."/>
            <person name="Vengrova S."/>
            <person name="Yoder R."/>
            <person name="Zeng Q."/>
            <person name="Allshire R."/>
            <person name="Baulcombe D."/>
            <person name="Birren B.W."/>
            <person name="Brown W."/>
            <person name="Ekwall K."/>
            <person name="Kellis M."/>
            <person name="Leatherwood J."/>
            <person name="Levin H."/>
            <person name="Margalit H."/>
            <person name="Martienssen R."/>
            <person name="Nieduszynski C.A."/>
            <person name="Spatafora J.W."/>
            <person name="Friedman N."/>
            <person name="Dalgaard J.Z."/>
            <person name="Baumann P."/>
            <person name="Niki H."/>
            <person name="Regev A."/>
            <person name="Nusbaum C."/>
        </authorList>
    </citation>
    <scope>NUCLEOTIDE SEQUENCE [LARGE SCALE GENOMIC DNA]</scope>
    <source>
        <strain evidence="8">yFS275 / FY16936</strain>
    </source>
</reference>
<dbReference type="Gene3D" id="3.30.70.330">
    <property type="match status" value="1"/>
</dbReference>
<feature type="compositionally biased region" description="Basic and acidic residues" evidence="3">
    <location>
        <begin position="395"/>
        <end position="407"/>
    </location>
</feature>
<dbReference type="InterPro" id="IPR032710">
    <property type="entry name" value="NTF2-like_dom_sf"/>
</dbReference>
<dbReference type="GO" id="GO:0003729">
    <property type="term" value="F:mRNA binding"/>
    <property type="evidence" value="ECO:0000318"/>
    <property type="project" value="GO_Central"/>
</dbReference>
<gene>
    <name evidence="7" type="primary">nxt3</name>
    <name evidence="6" type="ORF">SJAG_02663</name>
</gene>
<protein>
    <submittedName>
        <fullName evidence="6">Ubiquitin protease cofactor</fullName>
    </submittedName>
</protein>
<evidence type="ECO:0000313" key="7">
    <source>
        <dbReference type="JaponicusDB" id="SJAG_02663"/>
    </source>
</evidence>
<dbReference type="GO" id="GO:0008233">
    <property type="term" value="F:peptidase activity"/>
    <property type="evidence" value="ECO:0007669"/>
    <property type="project" value="UniProtKB-KW"/>
</dbReference>
<evidence type="ECO:0000259" key="5">
    <source>
        <dbReference type="PROSITE" id="PS50177"/>
    </source>
</evidence>
<evidence type="ECO:0000313" key="6">
    <source>
        <dbReference type="EMBL" id="EEB07569.1"/>
    </source>
</evidence>
<dbReference type="InterPro" id="IPR035979">
    <property type="entry name" value="RBD_domain_sf"/>
</dbReference>
<dbReference type="GO" id="GO:0006508">
    <property type="term" value="P:proteolysis"/>
    <property type="evidence" value="ECO:0007669"/>
    <property type="project" value="UniProtKB-KW"/>
</dbReference>
<dbReference type="GeneID" id="7047766"/>
<dbReference type="eggNOG" id="KOG0116">
    <property type="taxonomic scope" value="Eukaryota"/>
</dbReference>
<dbReference type="OrthoDB" id="339151at2759"/>
<dbReference type="VEuPathDB" id="FungiDB:SJAG_02663"/>
<dbReference type="Pfam" id="PF02136">
    <property type="entry name" value="NTF2"/>
    <property type="match status" value="1"/>
</dbReference>
<evidence type="ECO:0000259" key="4">
    <source>
        <dbReference type="PROSITE" id="PS50102"/>
    </source>
</evidence>
<dbReference type="HOGENOM" id="CLU_022209_2_1_1"/>
<keyword evidence="6" id="KW-0378">Hydrolase</keyword>
<dbReference type="InterPro" id="IPR000504">
    <property type="entry name" value="RRM_dom"/>
</dbReference>
<dbReference type="PANTHER" id="PTHR10693:SF20">
    <property type="entry name" value="AT27578P"/>
    <property type="match status" value="1"/>
</dbReference>
<dbReference type="CDD" id="cd00780">
    <property type="entry name" value="NTF2"/>
    <property type="match status" value="1"/>
</dbReference>
<accession>B6K0U8</accession>
<dbReference type="InterPro" id="IPR002075">
    <property type="entry name" value="NTF2_dom"/>
</dbReference>
<dbReference type="SUPFAM" id="SSF54928">
    <property type="entry name" value="RNA-binding domain, RBD"/>
    <property type="match status" value="1"/>
</dbReference>
<dbReference type="JaponicusDB" id="SJAG_02663">
    <property type="gene designation" value="nxt3"/>
</dbReference>
<evidence type="ECO:0000313" key="8">
    <source>
        <dbReference type="Proteomes" id="UP000001744"/>
    </source>
</evidence>
<dbReference type="AlphaFoldDB" id="B6K0U8"/>
<feature type="region of interest" description="Disordered" evidence="3">
    <location>
        <begin position="281"/>
        <end position="311"/>
    </location>
</feature>
<dbReference type="GO" id="GO:0034063">
    <property type="term" value="P:stress granule assembly"/>
    <property type="evidence" value="ECO:0000318"/>
    <property type="project" value="GO_Central"/>
</dbReference>
<dbReference type="PROSITE" id="PS50102">
    <property type="entry name" value="RRM"/>
    <property type="match status" value="1"/>
</dbReference>
<evidence type="ECO:0000256" key="2">
    <source>
        <dbReference type="PROSITE-ProRule" id="PRU00176"/>
    </source>
</evidence>
<organism evidence="6 8">
    <name type="scientific">Schizosaccharomyces japonicus (strain yFS275 / FY16936)</name>
    <name type="common">Fission yeast</name>
    <dbReference type="NCBI Taxonomy" id="402676"/>
    <lineage>
        <taxon>Eukaryota</taxon>
        <taxon>Fungi</taxon>
        <taxon>Dikarya</taxon>
        <taxon>Ascomycota</taxon>
        <taxon>Taphrinomycotina</taxon>
        <taxon>Schizosaccharomycetes</taxon>
        <taxon>Schizosaccharomycetales</taxon>
        <taxon>Schizosaccharomycetaceae</taxon>
        <taxon>Schizosaccharomyces</taxon>
    </lineage>
</organism>
<feature type="domain" description="RRM" evidence="4">
    <location>
        <begin position="317"/>
        <end position="388"/>
    </location>
</feature>